<accession>A0AAN6N565</accession>
<name>A0AAN6N565_9PEZI</name>
<gene>
    <name evidence="2" type="ORF">QBC46DRAFT_151730</name>
</gene>
<evidence type="ECO:0000313" key="2">
    <source>
        <dbReference type="EMBL" id="KAK3939279.1"/>
    </source>
</evidence>
<evidence type="ECO:0000313" key="3">
    <source>
        <dbReference type="Proteomes" id="UP001303473"/>
    </source>
</evidence>
<protein>
    <submittedName>
        <fullName evidence="2">Uncharacterized protein</fullName>
    </submittedName>
</protein>
<feature type="region of interest" description="Disordered" evidence="1">
    <location>
        <begin position="64"/>
        <end position="155"/>
    </location>
</feature>
<dbReference type="Proteomes" id="UP001303473">
    <property type="component" value="Unassembled WGS sequence"/>
</dbReference>
<reference evidence="3" key="1">
    <citation type="journal article" date="2023" name="Mol. Phylogenet. Evol.">
        <title>Genome-scale phylogeny and comparative genomics of the fungal order Sordariales.</title>
        <authorList>
            <person name="Hensen N."/>
            <person name="Bonometti L."/>
            <person name="Westerberg I."/>
            <person name="Brannstrom I.O."/>
            <person name="Guillou S."/>
            <person name="Cros-Aarteil S."/>
            <person name="Calhoun S."/>
            <person name="Haridas S."/>
            <person name="Kuo A."/>
            <person name="Mondo S."/>
            <person name="Pangilinan J."/>
            <person name="Riley R."/>
            <person name="LaButti K."/>
            <person name="Andreopoulos B."/>
            <person name="Lipzen A."/>
            <person name="Chen C."/>
            <person name="Yan M."/>
            <person name="Daum C."/>
            <person name="Ng V."/>
            <person name="Clum A."/>
            <person name="Steindorff A."/>
            <person name="Ohm R.A."/>
            <person name="Martin F."/>
            <person name="Silar P."/>
            <person name="Natvig D.O."/>
            <person name="Lalanne C."/>
            <person name="Gautier V."/>
            <person name="Ament-Velasquez S.L."/>
            <person name="Kruys A."/>
            <person name="Hutchinson M.I."/>
            <person name="Powell A.J."/>
            <person name="Barry K."/>
            <person name="Miller A.N."/>
            <person name="Grigoriev I.V."/>
            <person name="Debuchy R."/>
            <person name="Gladieux P."/>
            <person name="Hiltunen Thoren M."/>
            <person name="Johannesson H."/>
        </authorList>
    </citation>
    <scope>NUCLEOTIDE SEQUENCE [LARGE SCALE GENOMIC DNA]</scope>
    <source>
        <strain evidence="3">CBS 340.73</strain>
    </source>
</reference>
<sequence length="244" mass="27256">MSRMSKIFKRKDKATANGNGNSPYPPGAPPAYNDFTSKETMGTYNNYPSTATFASSDTRASVPIGLNSIPEFPKQPQYQQYQQYRQQPQMPTRPAPAPAPAQQSRNFSPSSNGSASTGVGSSNGVNNSNSTGWRSFSDKSDKSNTTTNTTPNFVDPGISAADVRRCTKLLRRMFELRLEMWALTNAYESDQPMRIEKKRQLDAVFVDIHNMVAAWQAVGPHPWKPEEWLEIDWIATTLVDLPQW</sequence>
<feature type="compositionally biased region" description="Low complexity" evidence="1">
    <location>
        <begin position="110"/>
        <end position="132"/>
    </location>
</feature>
<dbReference type="EMBL" id="MU853814">
    <property type="protein sequence ID" value="KAK3939279.1"/>
    <property type="molecule type" value="Genomic_DNA"/>
</dbReference>
<feature type="compositionally biased region" description="Low complexity" evidence="1">
    <location>
        <begin position="74"/>
        <end position="90"/>
    </location>
</feature>
<organism evidence="2 3">
    <name type="scientific">Diplogelasinospora grovesii</name>
    <dbReference type="NCBI Taxonomy" id="303347"/>
    <lineage>
        <taxon>Eukaryota</taxon>
        <taxon>Fungi</taxon>
        <taxon>Dikarya</taxon>
        <taxon>Ascomycota</taxon>
        <taxon>Pezizomycotina</taxon>
        <taxon>Sordariomycetes</taxon>
        <taxon>Sordariomycetidae</taxon>
        <taxon>Sordariales</taxon>
        <taxon>Diplogelasinosporaceae</taxon>
        <taxon>Diplogelasinospora</taxon>
    </lineage>
</organism>
<proteinExistence type="predicted"/>
<evidence type="ECO:0000256" key="1">
    <source>
        <dbReference type="SAM" id="MobiDB-lite"/>
    </source>
</evidence>
<feature type="region of interest" description="Disordered" evidence="1">
    <location>
        <begin position="1"/>
        <end position="37"/>
    </location>
</feature>
<feature type="compositionally biased region" description="Basic residues" evidence="1">
    <location>
        <begin position="1"/>
        <end position="12"/>
    </location>
</feature>
<keyword evidence="3" id="KW-1185">Reference proteome</keyword>
<dbReference type="AlphaFoldDB" id="A0AAN6N565"/>
<comment type="caution">
    <text evidence="2">The sequence shown here is derived from an EMBL/GenBank/DDBJ whole genome shotgun (WGS) entry which is preliminary data.</text>
</comment>